<organism evidence="2 3">
    <name type="scientific">Acanthosepion pharaonis</name>
    <name type="common">Pharaoh cuttlefish</name>
    <name type="synonym">Sepia pharaonis</name>
    <dbReference type="NCBI Taxonomy" id="158019"/>
    <lineage>
        <taxon>Eukaryota</taxon>
        <taxon>Metazoa</taxon>
        <taxon>Spiralia</taxon>
        <taxon>Lophotrochozoa</taxon>
        <taxon>Mollusca</taxon>
        <taxon>Cephalopoda</taxon>
        <taxon>Coleoidea</taxon>
        <taxon>Decapodiformes</taxon>
        <taxon>Sepiida</taxon>
        <taxon>Sepiina</taxon>
        <taxon>Sepiidae</taxon>
        <taxon>Acanthosepion</taxon>
    </lineage>
</organism>
<comment type="caution">
    <text evidence="2">The sequence shown here is derived from an EMBL/GenBank/DDBJ whole genome shotgun (WGS) entry which is preliminary data.</text>
</comment>
<keyword evidence="1" id="KW-0472">Membrane</keyword>
<keyword evidence="3" id="KW-1185">Reference proteome</keyword>
<protein>
    <submittedName>
        <fullName evidence="2">Uncharacterized protein</fullName>
    </submittedName>
</protein>
<feature type="transmembrane region" description="Helical" evidence="1">
    <location>
        <begin position="126"/>
        <end position="147"/>
    </location>
</feature>
<keyword evidence="1" id="KW-1133">Transmembrane helix</keyword>
<accession>A0A812BQQ0</accession>
<feature type="transmembrane region" description="Helical" evidence="1">
    <location>
        <begin position="99"/>
        <end position="120"/>
    </location>
</feature>
<feature type="transmembrane region" description="Helical" evidence="1">
    <location>
        <begin position="66"/>
        <end position="87"/>
    </location>
</feature>
<reference evidence="2" key="1">
    <citation type="submission" date="2021-01" db="EMBL/GenBank/DDBJ databases">
        <authorList>
            <person name="Li R."/>
            <person name="Bekaert M."/>
        </authorList>
    </citation>
    <scope>NUCLEOTIDE SEQUENCE</scope>
    <source>
        <strain evidence="2">Farmed</strain>
    </source>
</reference>
<feature type="transmembrane region" description="Helical" evidence="1">
    <location>
        <begin position="200"/>
        <end position="218"/>
    </location>
</feature>
<evidence type="ECO:0000256" key="1">
    <source>
        <dbReference type="SAM" id="Phobius"/>
    </source>
</evidence>
<feature type="transmembrane region" description="Helical" evidence="1">
    <location>
        <begin position="6"/>
        <end position="23"/>
    </location>
</feature>
<name>A0A812BQQ0_ACAPH</name>
<proteinExistence type="predicted"/>
<evidence type="ECO:0000313" key="3">
    <source>
        <dbReference type="Proteomes" id="UP000597762"/>
    </source>
</evidence>
<gene>
    <name evidence="2" type="ORF">SPHA_21006</name>
</gene>
<dbReference type="Proteomes" id="UP000597762">
    <property type="component" value="Unassembled WGS sequence"/>
</dbReference>
<feature type="transmembrane region" description="Helical" evidence="1">
    <location>
        <begin position="35"/>
        <end position="54"/>
    </location>
</feature>
<evidence type="ECO:0000313" key="2">
    <source>
        <dbReference type="EMBL" id="CAE1237941.1"/>
    </source>
</evidence>
<dbReference type="EMBL" id="CAHIKZ030000773">
    <property type="protein sequence ID" value="CAE1237941.1"/>
    <property type="molecule type" value="Genomic_DNA"/>
</dbReference>
<sequence>MSFSYFFYSFSSLTSLIPFFFFFPHHVAWSLSSSLLFLNIFVSFYLSSLIFLSFSQLPTLFREITFILSFFLLIYILFSPSLILLYFPCVPWSLSPFPLFLNRLLLSLHSMSLLLSSHFFFKETTFILSLVFFLSLFLSFFYSISYFHSLSFFSNFLPCITLHHLFTKPVVSILFRLLHFLLFIKFICLAAVSFQLSNTFFFITLNSFKFMFPLLYMVSLV</sequence>
<feature type="transmembrane region" description="Helical" evidence="1">
    <location>
        <begin position="173"/>
        <end position="194"/>
    </location>
</feature>
<keyword evidence="1" id="KW-0812">Transmembrane</keyword>
<dbReference type="AlphaFoldDB" id="A0A812BQQ0"/>